<reference evidence="3" key="1">
    <citation type="journal article" date="2019" name="Int. J. Syst. Evol. Microbiol.">
        <title>The Global Catalogue of Microorganisms (GCM) 10K type strain sequencing project: providing services to taxonomists for standard genome sequencing and annotation.</title>
        <authorList>
            <consortium name="The Broad Institute Genomics Platform"/>
            <consortium name="The Broad Institute Genome Sequencing Center for Infectious Disease"/>
            <person name="Wu L."/>
            <person name="Ma J."/>
        </authorList>
    </citation>
    <scope>NUCLEOTIDE SEQUENCE [LARGE SCALE GENOMIC DNA]</scope>
    <source>
        <strain evidence="3">CGMCC 1.12376</strain>
    </source>
</reference>
<keyword evidence="3" id="KW-1185">Reference proteome</keyword>
<dbReference type="InterPro" id="IPR002789">
    <property type="entry name" value="HerA_central"/>
</dbReference>
<dbReference type="Pfam" id="PF01935">
    <property type="entry name" value="DUF87"/>
    <property type="match status" value="1"/>
</dbReference>
<dbReference type="InterPro" id="IPR027417">
    <property type="entry name" value="P-loop_NTPase"/>
</dbReference>
<dbReference type="Gene3D" id="3.40.50.300">
    <property type="entry name" value="P-loop containing nucleotide triphosphate hydrolases"/>
    <property type="match status" value="2"/>
</dbReference>
<dbReference type="InterPro" id="IPR008571">
    <property type="entry name" value="HerA-like"/>
</dbReference>
<evidence type="ECO:0000259" key="1">
    <source>
        <dbReference type="Pfam" id="PF01935"/>
    </source>
</evidence>
<proteinExistence type="predicted"/>
<gene>
    <name evidence="2" type="ORF">ACFSBH_13465</name>
</gene>
<protein>
    <submittedName>
        <fullName evidence="2">ATP-binding protein</fullName>
    </submittedName>
</protein>
<dbReference type="PANTHER" id="PTHR42957:SF1">
    <property type="entry name" value="HELICASE MJ1565-RELATED"/>
    <property type="match status" value="1"/>
</dbReference>
<dbReference type="Proteomes" id="UP001597221">
    <property type="component" value="Unassembled WGS sequence"/>
</dbReference>
<dbReference type="PANTHER" id="PTHR42957">
    <property type="entry name" value="HELICASE MJ1565-RELATED"/>
    <property type="match status" value="1"/>
</dbReference>
<evidence type="ECO:0000313" key="3">
    <source>
        <dbReference type="Proteomes" id="UP001597221"/>
    </source>
</evidence>
<feature type="domain" description="Helicase HerA central" evidence="1">
    <location>
        <begin position="137"/>
        <end position="336"/>
    </location>
</feature>
<keyword evidence="2" id="KW-0547">Nucleotide-binding</keyword>
<accession>A0ABW4HTI8</accession>
<dbReference type="RefSeq" id="WP_379598005.1">
    <property type="nucleotide sequence ID" value="NZ_JBHUDE010000121.1"/>
</dbReference>
<evidence type="ECO:0000313" key="2">
    <source>
        <dbReference type="EMBL" id="MFD1608635.1"/>
    </source>
</evidence>
<organism evidence="2 3">
    <name type="scientific">Oceanobacillus luteolus</name>
    <dbReference type="NCBI Taxonomy" id="1274358"/>
    <lineage>
        <taxon>Bacteria</taxon>
        <taxon>Bacillati</taxon>
        <taxon>Bacillota</taxon>
        <taxon>Bacilli</taxon>
        <taxon>Bacillales</taxon>
        <taxon>Bacillaceae</taxon>
        <taxon>Oceanobacillus</taxon>
    </lineage>
</organism>
<name>A0ABW4HTI8_9BACI</name>
<dbReference type="EMBL" id="JBHUDE010000121">
    <property type="protein sequence ID" value="MFD1608635.1"/>
    <property type="molecule type" value="Genomic_DNA"/>
</dbReference>
<comment type="caution">
    <text evidence="2">The sequence shown here is derived from an EMBL/GenBank/DDBJ whole genome shotgun (WGS) entry which is preliminary data.</text>
</comment>
<keyword evidence="2" id="KW-0067">ATP-binding</keyword>
<dbReference type="GO" id="GO:0005524">
    <property type="term" value="F:ATP binding"/>
    <property type="evidence" value="ECO:0007669"/>
    <property type="project" value="UniProtKB-KW"/>
</dbReference>
<sequence length="529" mass="60598">MFDGDVRVGKIIKIEGLIINIEVIDEDVANKLVLKYGINDYVASINKLIYSILPDGKRIVGRISKIFDKNTFLPDDIFIKNDHSFVIEANLVGIYDDFLMKFDSGINSFPIIGSEVFSISQKIYQSIVSINAPYTLPIGTSYDDNQLEISANPDILFGKHMGIFGNTGTGKSSTVASLIQGLKRRLQNSNGTPVNIKPKIIIFDSNDEYEQAFRGTEFSVKKIKKEELYLPHYHLSITEYFQFLGASLGVQAPILKNCIKSLRKKSENEDKRVFHFSDLQDEINRWLWNNARKKDRDGNFTGDFDNFKASQWFNWCSTMMNRIQTITDDPGIYHIIESRDGERNTIEEIVESDIEIFIIEADFEKDELDIVMFLFSKLVYEWAIENKKTCKVDSLVILLEEAHRYINEQEQEEFKLGSYYIERLAREGRKFGISLIVSSQRPSELTKSIVSQCNSFIVHRITNKLDLEFVNRNLSSNNQDLIKFVPGLEKQYAIVFGEAFGYTDIVKIADAAPVPDSEDPKVIDSWFAK</sequence>
<dbReference type="SUPFAM" id="SSF52540">
    <property type="entry name" value="P-loop containing nucleoside triphosphate hydrolases"/>
    <property type="match status" value="1"/>
</dbReference>